<dbReference type="AlphaFoldDB" id="A0A2I1GZ08"/>
<comment type="caution">
    <text evidence="1">The sequence shown here is derived from an EMBL/GenBank/DDBJ whole genome shotgun (WGS) entry which is preliminary data.</text>
</comment>
<evidence type="ECO:0000313" key="1">
    <source>
        <dbReference type="EMBL" id="PKY51845.1"/>
    </source>
</evidence>
<gene>
    <name evidence="1" type="ORF">RhiirA4_469122</name>
</gene>
<reference evidence="1 2" key="1">
    <citation type="submission" date="2015-10" db="EMBL/GenBank/DDBJ databases">
        <title>Genome analyses suggest a sexual origin of heterokaryosis in a supposedly ancient asexual fungus.</title>
        <authorList>
            <person name="Ropars J."/>
            <person name="Sedzielewska K."/>
            <person name="Noel J."/>
            <person name="Charron P."/>
            <person name="Farinelli L."/>
            <person name="Marton T."/>
            <person name="Kruger M."/>
            <person name="Pelin A."/>
            <person name="Brachmann A."/>
            <person name="Corradi N."/>
        </authorList>
    </citation>
    <scope>NUCLEOTIDE SEQUENCE [LARGE SCALE GENOMIC DNA]</scope>
    <source>
        <strain evidence="1 2">A4</strain>
    </source>
</reference>
<dbReference type="Proteomes" id="UP000234323">
    <property type="component" value="Unassembled WGS sequence"/>
</dbReference>
<accession>A0A2I1GZ08</accession>
<protein>
    <submittedName>
        <fullName evidence="1">Uncharacterized protein</fullName>
    </submittedName>
</protein>
<name>A0A2I1GZ08_9GLOM</name>
<keyword evidence="2" id="KW-1185">Reference proteome</keyword>
<organism evidence="1 2">
    <name type="scientific">Rhizophagus irregularis</name>
    <dbReference type="NCBI Taxonomy" id="588596"/>
    <lineage>
        <taxon>Eukaryota</taxon>
        <taxon>Fungi</taxon>
        <taxon>Fungi incertae sedis</taxon>
        <taxon>Mucoromycota</taxon>
        <taxon>Glomeromycotina</taxon>
        <taxon>Glomeromycetes</taxon>
        <taxon>Glomerales</taxon>
        <taxon>Glomeraceae</taxon>
        <taxon>Rhizophagus</taxon>
    </lineage>
</organism>
<sequence>MSQHVGIDTRLKRKLTSQDKVEDEPECFAFLWTYRRYHCKITLFYWLSFISLVNRFMQPSAVGGASLA</sequence>
<evidence type="ECO:0000313" key="2">
    <source>
        <dbReference type="Proteomes" id="UP000234323"/>
    </source>
</evidence>
<dbReference type="EMBL" id="LLXI01001094">
    <property type="protein sequence ID" value="PKY51845.1"/>
    <property type="molecule type" value="Genomic_DNA"/>
</dbReference>
<proteinExistence type="predicted"/>